<dbReference type="EMBL" id="UINC01061548">
    <property type="protein sequence ID" value="SVB87243.1"/>
    <property type="molecule type" value="Genomic_DNA"/>
</dbReference>
<reference evidence="1" key="1">
    <citation type="submission" date="2018-05" db="EMBL/GenBank/DDBJ databases">
        <authorList>
            <person name="Lanie J.A."/>
            <person name="Ng W.-L."/>
            <person name="Kazmierczak K.M."/>
            <person name="Andrzejewski T.M."/>
            <person name="Davidsen T.M."/>
            <person name="Wayne K.J."/>
            <person name="Tettelin H."/>
            <person name="Glass J.I."/>
            <person name="Rusch D."/>
            <person name="Podicherti R."/>
            <person name="Tsui H.-C.T."/>
            <person name="Winkler M.E."/>
        </authorList>
    </citation>
    <scope>NUCLEOTIDE SEQUENCE</scope>
</reference>
<proteinExistence type="predicted"/>
<evidence type="ECO:0000313" key="1">
    <source>
        <dbReference type="EMBL" id="SVB87243.1"/>
    </source>
</evidence>
<name>A0A382HKP9_9ZZZZ</name>
<dbReference type="AlphaFoldDB" id="A0A382HKP9"/>
<feature type="non-terminal residue" evidence="1">
    <location>
        <position position="1"/>
    </location>
</feature>
<gene>
    <name evidence="1" type="ORF">METZ01_LOCUS240097</name>
</gene>
<organism evidence="1">
    <name type="scientific">marine metagenome</name>
    <dbReference type="NCBI Taxonomy" id="408172"/>
    <lineage>
        <taxon>unclassified sequences</taxon>
        <taxon>metagenomes</taxon>
        <taxon>ecological metagenomes</taxon>
    </lineage>
</organism>
<protein>
    <submittedName>
        <fullName evidence="1">Uncharacterized protein</fullName>
    </submittedName>
</protein>
<accession>A0A382HKP9</accession>
<sequence>GTWDNPKIEKIPPQEIDMTFFDDCEDYLAESLENQDDLNNSPEIN</sequence>